<evidence type="ECO:0000256" key="8">
    <source>
        <dbReference type="ARBA" id="ARBA00022833"/>
    </source>
</evidence>
<dbReference type="EC" id="2.7.1.21" evidence="2 11"/>
<name>A0A921S4S4_SORBI</name>
<organism evidence="14 15">
    <name type="scientific">Sorghum bicolor</name>
    <name type="common">Sorghum</name>
    <name type="synonym">Sorghum vulgare</name>
    <dbReference type="NCBI Taxonomy" id="4558"/>
    <lineage>
        <taxon>Eukaryota</taxon>
        <taxon>Viridiplantae</taxon>
        <taxon>Streptophyta</taxon>
        <taxon>Embryophyta</taxon>
        <taxon>Tracheophyta</taxon>
        <taxon>Spermatophyta</taxon>
        <taxon>Magnoliopsida</taxon>
        <taxon>Liliopsida</taxon>
        <taxon>Poales</taxon>
        <taxon>Poaceae</taxon>
        <taxon>PACMAD clade</taxon>
        <taxon>Panicoideae</taxon>
        <taxon>Andropogonodae</taxon>
        <taxon>Andropogoneae</taxon>
        <taxon>Sorghinae</taxon>
        <taxon>Sorghum</taxon>
    </lineage>
</organism>
<keyword evidence="3 11" id="KW-0237">DNA synthesis</keyword>
<dbReference type="SUPFAM" id="SSF57716">
    <property type="entry name" value="Glucocorticoid receptor-like (DNA-binding domain)"/>
    <property type="match status" value="1"/>
</dbReference>
<comment type="similarity">
    <text evidence="1 12">Belongs to the thymidine kinase family.</text>
</comment>
<keyword evidence="5" id="KW-0479">Metal-binding</keyword>
<dbReference type="GO" id="GO:0005524">
    <property type="term" value="F:ATP binding"/>
    <property type="evidence" value="ECO:0007669"/>
    <property type="project" value="UniProtKB-KW"/>
</dbReference>
<dbReference type="GO" id="GO:0071897">
    <property type="term" value="P:DNA biosynthetic process"/>
    <property type="evidence" value="ECO:0007669"/>
    <property type="project" value="UniProtKB-KW"/>
</dbReference>
<dbReference type="KEGG" id="sbi:8066225"/>
<evidence type="ECO:0000313" key="14">
    <source>
        <dbReference type="EMBL" id="KAG0550552.1"/>
    </source>
</evidence>
<dbReference type="Proteomes" id="UP000807115">
    <property type="component" value="Chromosome 1"/>
</dbReference>
<dbReference type="EMBL" id="CM027680">
    <property type="protein sequence ID" value="KAG0550552.1"/>
    <property type="molecule type" value="Genomic_DNA"/>
</dbReference>
<keyword evidence="7 11" id="KW-0418">Kinase</keyword>
<evidence type="ECO:0000313" key="15">
    <source>
        <dbReference type="Proteomes" id="UP000807115"/>
    </source>
</evidence>
<dbReference type="InterPro" id="IPR001267">
    <property type="entry name" value="Thymidine_kinase"/>
</dbReference>
<evidence type="ECO:0000256" key="1">
    <source>
        <dbReference type="ARBA" id="ARBA00007587"/>
    </source>
</evidence>
<dbReference type="PANTHER" id="PTHR11441">
    <property type="entry name" value="THYMIDINE KINASE"/>
    <property type="match status" value="1"/>
</dbReference>
<dbReference type="GO" id="GO:0010225">
    <property type="term" value="P:response to UV-C"/>
    <property type="evidence" value="ECO:0007669"/>
    <property type="project" value="EnsemblPlants"/>
</dbReference>
<gene>
    <name evidence="14" type="ORF">BDA96_01G348100</name>
</gene>
<comment type="caution">
    <text evidence="14">The sequence shown here is derived from an EMBL/GenBank/DDBJ whole genome shotgun (WGS) entry which is preliminary data.</text>
</comment>
<accession>A0A921S4S4</accession>
<dbReference type="AlphaFoldDB" id="A0A921S4S4"/>
<keyword evidence="8" id="KW-0862">Zinc</keyword>
<evidence type="ECO:0000256" key="5">
    <source>
        <dbReference type="ARBA" id="ARBA00022723"/>
    </source>
</evidence>
<feature type="signal peptide" evidence="13">
    <location>
        <begin position="1"/>
        <end position="19"/>
    </location>
</feature>
<dbReference type="Gramene" id="EER92055">
    <property type="protein sequence ID" value="EER92055"/>
    <property type="gene ID" value="SORBI_3001G324400"/>
</dbReference>
<dbReference type="OMA" id="EAYEPRC"/>
<dbReference type="OrthoDB" id="439028at2759"/>
<sequence>MRSICAMRSLLAAAAAAASAPNVLRASAFPSRPPLLSLPFRRGRALAARNMLGAARSVSAAVQSRAGGGAAVEARAAQSGEIHVIVGPMFAGKTTALLRRVQAEAGNGRSVALIKSDKDNRYGLDSVVTHDGTKMACWALSELSSFHEKLGIEAYNEVDVIGIDEAQFFDDLYDFCCKAADRDGKIVVVAGLDGDYKRKKFGSVLDIVPLADSVTKLTARCELCGHRAFFTLRKTQETKTELIGGADVYMPVCRQHYMDGQIVIEATRIVLDLDRSTTAAKALK</sequence>
<dbReference type="FunFam" id="3.30.60.20:FF:000051">
    <property type="entry name" value="Thymidine kinase"/>
    <property type="match status" value="1"/>
</dbReference>
<dbReference type="SUPFAM" id="SSF52540">
    <property type="entry name" value="P-loop containing nucleoside triphosphate hydrolases"/>
    <property type="match status" value="1"/>
</dbReference>
<keyword evidence="4 11" id="KW-0808">Transferase</keyword>
<evidence type="ECO:0000256" key="9">
    <source>
        <dbReference type="ARBA" id="ARBA00022840"/>
    </source>
</evidence>
<dbReference type="Pfam" id="PF00265">
    <property type="entry name" value="TK"/>
    <property type="match status" value="1"/>
</dbReference>
<keyword evidence="13" id="KW-0732">Signal</keyword>
<evidence type="ECO:0000256" key="13">
    <source>
        <dbReference type="SAM" id="SignalP"/>
    </source>
</evidence>
<keyword evidence="9 11" id="KW-0067">ATP-binding</keyword>
<dbReference type="Gene3D" id="3.40.50.300">
    <property type="entry name" value="P-loop containing nucleotide triphosphate hydrolases"/>
    <property type="match status" value="1"/>
</dbReference>
<keyword evidence="6 11" id="KW-0547">Nucleotide-binding</keyword>
<dbReference type="GO" id="GO:0046872">
    <property type="term" value="F:metal ion binding"/>
    <property type="evidence" value="ECO:0007669"/>
    <property type="project" value="UniProtKB-KW"/>
</dbReference>
<dbReference type="GO" id="GO:0042802">
    <property type="term" value="F:identical protein binding"/>
    <property type="evidence" value="ECO:0007669"/>
    <property type="project" value="EnsemblPlants"/>
</dbReference>
<protein>
    <recommendedName>
        <fullName evidence="2 11">Thymidine kinase</fullName>
        <ecNumber evidence="2 11">2.7.1.21</ecNumber>
    </recommendedName>
</protein>
<dbReference type="FunFam" id="3.40.50.300:FF:000948">
    <property type="entry name" value="Thymidine kinase"/>
    <property type="match status" value="1"/>
</dbReference>
<dbReference type="PANTHER" id="PTHR11441:SF0">
    <property type="entry name" value="THYMIDINE KINASE, CYTOSOLIC"/>
    <property type="match status" value="1"/>
</dbReference>
<proteinExistence type="inferred from homology"/>
<dbReference type="InterPro" id="IPR027417">
    <property type="entry name" value="P-loop_NTPase"/>
</dbReference>
<dbReference type="PROSITE" id="PS00603">
    <property type="entry name" value="TK_CELLULAR_TYPE"/>
    <property type="match status" value="1"/>
</dbReference>
<evidence type="ECO:0000256" key="6">
    <source>
        <dbReference type="ARBA" id="ARBA00022741"/>
    </source>
</evidence>
<dbReference type="InterPro" id="IPR020633">
    <property type="entry name" value="Thymidine_kinase_CS"/>
</dbReference>
<evidence type="ECO:0000256" key="10">
    <source>
        <dbReference type="ARBA" id="ARBA00048254"/>
    </source>
</evidence>
<evidence type="ECO:0000256" key="12">
    <source>
        <dbReference type="RuleBase" id="RU004165"/>
    </source>
</evidence>
<reference evidence="14" key="1">
    <citation type="journal article" date="2019" name="BMC Genomics">
        <title>A new reference genome for Sorghum bicolor reveals high levels of sequence similarity between sweet and grain genotypes: implications for the genetics of sugar metabolism.</title>
        <authorList>
            <person name="Cooper E.A."/>
            <person name="Brenton Z.W."/>
            <person name="Flinn B.S."/>
            <person name="Jenkins J."/>
            <person name="Shu S."/>
            <person name="Flowers D."/>
            <person name="Luo F."/>
            <person name="Wang Y."/>
            <person name="Xia P."/>
            <person name="Barry K."/>
            <person name="Daum C."/>
            <person name="Lipzen A."/>
            <person name="Yoshinaga Y."/>
            <person name="Schmutz J."/>
            <person name="Saski C."/>
            <person name="Vermerris W."/>
            <person name="Kresovich S."/>
        </authorList>
    </citation>
    <scope>NUCLEOTIDE SEQUENCE</scope>
</reference>
<evidence type="ECO:0000256" key="7">
    <source>
        <dbReference type="ARBA" id="ARBA00022777"/>
    </source>
</evidence>
<evidence type="ECO:0000256" key="4">
    <source>
        <dbReference type="ARBA" id="ARBA00022679"/>
    </source>
</evidence>
<evidence type="ECO:0000256" key="11">
    <source>
        <dbReference type="RuleBase" id="RU000544"/>
    </source>
</evidence>
<reference evidence="14" key="2">
    <citation type="submission" date="2020-10" db="EMBL/GenBank/DDBJ databases">
        <authorList>
            <person name="Cooper E.A."/>
            <person name="Brenton Z.W."/>
            <person name="Flinn B.S."/>
            <person name="Jenkins J."/>
            <person name="Shu S."/>
            <person name="Flowers D."/>
            <person name="Luo F."/>
            <person name="Wang Y."/>
            <person name="Xia P."/>
            <person name="Barry K."/>
            <person name="Daum C."/>
            <person name="Lipzen A."/>
            <person name="Yoshinaga Y."/>
            <person name="Schmutz J."/>
            <person name="Saski C."/>
            <person name="Vermerris W."/>
            <person name="Kresovich S."/>
        </authorList>
    </citation>
    <scope>NUCLEOTIDE SEQUENCE</scope>
</reference>
<dbReference type="GO" id="GO:0006302">
    <property type="term" value="P:double-strand break repair"/>
    <property type="evidence" value="ECO:0007669"/>
    <property type="project" value="EnsemblPlants"/>
</dbReference>
<evidence type="ECO:0000256" key="3">
    <source>
        <dbReference type="ARBA" id="ARBA00022634"/>
    </source>
</evidence>
<comment type="catalytic activity">
    <reaction evidence="10 11">
        <text>thymidine + ATP = dTMP + ADP + H(+)</text>
        <dbReference type="Rhea" id="RHEA:19129"/>
        <dbReference type="ChEBI" id="CHEBI:15378"/>
        <dbReference type="ChEBI" id="CHEBI:17748"/>
        <dbReference type="ChEBI" id="CHEBI:30616"/>
        <dbReference type="ChEBI" id="CHEBI:63528"/>
        <dbReference type="ChEBI" id="CHEBI:456216"/>
        <dbReference type="EC" id="2.7.1.21"/>
    </reaction>
</comment>
<dbReference type="GO" id="GO:0004797">
    <property type="term" value="F:thymidine kinase activity"/>
    <property type="evidence" value="ECO:0007669"/>
    <property type="project" value="UniProtKB-EC"/>
</dbReference>
<feature type="chain" id="PRO_5036720577" description="Thymidine kinase" evidence="13">
    <location>
        <begin position="20"/>
        <end position="284"/>
    </location>
</feature>
<dbReference type="Gene3D" id="3.30.60.20">
    <property type="match status" value="1"/>
</dbReference>
<evidence type="ECO:0000256" key="2">
    <source>
        <dbReference type="ARBA" id="ARBA00012118"/>
    </source>
</evidence>